<dbReference type="GO" id="GO:0016491">
    <property type="term" value="F:oxidoreductase activity"/>
    <property type="evidence" value="ECO:0007669"/>
    <property type="project" value="UniProtKB-KW"/>
</dbReference>
<evidence type="ECO:0000313" key="4">
    <source>
        <dbReference type="Proteomes" id="UP000030004"/>
    </source>
</evidence>
<dbReference type="PANTHER" id="PTHR43658:SF8">
    <property type="entry name" value="17-BETA-HYDROXYSTEROID DEHYDROGENASE 14-RELATED"/>
    <property type="match status" value="1"/>
</dbReference>
<evidence type="ECO:0000256" key="2">
    <source>
        <dbReference type="RuleBase" id="RU000363"/>
    </source>
</evidence>
<dbReference type="Pfam" id="PF00106">
    <property type="entry name" value="adh_short"/>
    <property type="match status" value="1"/>
</dbReference>
<organism evidence="3 4">
    <name type="scientific">Pseudooceanicola atlanticus</name>
    <dbReference type="NCBI Taxonomy" id="1461694"/>
    <lineage>
        <taxon>Bacteria</taxon>
        <taxon>Pseudomonadati</taxon>
        <taxon>Pseudomonadota</taxon>
        <taxon>Alphaproteobacteria</taxon>
        <taxon>Rhodobacterales</taxon>
        <taxon>Paracoccaceae</taxon>
        <taxon>Pseudooceanicola</taxon>
    </lineage>
</organism>
<dbReference type="PRINTS" id="PR00080">
    <property type="entry name" value="SDRFAMILY"/>
</dbReference>
<dbReference type="AlphaFoldDB" id="A0A0A0EMN6"/>
<dbReference type="PANTHER" id="PTHR43658">
    <property type="entry name" value="SHORT-CHAIN DEHYDROGENASE/REDUCTASE"/>
    <property type="match status" value="1"/>
</dbReference>
<name>A0A0A0EMN6_9RHOB</name>
<reference evidence="3 4" key="1">
    <citation type="journal article" date="2015" name="Antonie Van Leeuwenhoek">
        <title>Pseudooceanicola atlanticus gen. nov. sp. nov., isolated from surface seawater of the Atlantic Ocean and reclassification of Oceanicola batsensis, Oceanicola marinus, Oceanicola nitratireducens, Oceanicola nanhaiensis, Oceanicola antarcticus and Oceanicola flagellatus, as Pseudooceanicola batsensis comb. nov., Pseudooceanicola marinus comb. nov., Pseudooceanicola nitratireducens comb. nov., Pseudooceanicola nanhaiensis comb. nov., Pseudooceanicola antarcticus comb. nov., and Pseudooceanicola flagellatus comb. nov.</title>
        <authorList>
            <person name="Lai Q."/>
            <person name="Li G."/>
            <person name="Liu X."/>
            <person name="Du Y."/>
            <person name="Sun F."/>
            <person name="Shao Z."/>
        </authorList>
    </citation>
    <scope>NUCLEOTIDE SEQUENCE [LARGE SCALE GENOMIC DNA]</scope>
    <source>
        <strain evidence="3 4">22II-s11g</strain>
    </source>
</reference>
<comment type="similarity">
    <text evidence="2">Belongs to the short-chain dehydrogenases/reductases (SDR) family.</text>
</comment>
<protein>
    <submittedName>
        <fullName evidence="3">3-hydroxy-2-methylbutyryl-CoA dehydrogenase</fullName>
    </submittedName>
</protein>
<evidence type="ECO:0000256" key="1">
    <source>
        <dbReference type="ARBA" id="ARBA00023002"/>
    </source>
</evidence>
<gene>
    <name evidence="3" type="ORF">ATO9_02890</name>
</gene>
<evidence type="ECO:0000313" key="3">
    <source>
        <dbReference type="EMBL" id="KGM50452.1"/>
    </source>
</evidence>
<dbReference type="Proteomes" id="UP000030004">
    <property type="component" value="Unassembled WGS sequence"/>
</dbReference>
<dbReference type="Gene3D" id="3.40.50.720">
    <property type="entry name" value="NAD(P)-binding Rossmann-like Domain"/>
    <property type="match status" value="1"/>
</dbReference>
<keyword evidence="1" id="KW-0560">Oxidoreductase</keyword>
<dbReference type="PROSITE" id="PS00061">
    <property type="entry name" value="ADH_SHORT"/>
    <property type="match status" value="1"/>
</dbReference>
<dbReference type="STRING" id="1461694.ATO9_02890"/>
<dbReference type="eggNOG" id="COG1028">
    <property type="taxonomic scope" value="Bacteria"/>
</dbReference>
<dbReference type="RefSeq" id="WP_043744719.1">
    <property type="nucleotide sequence ID" value="NZ_AQQX01000001.1"/>
</dbReference>
<dbReference type="EMBL" id="AQQX01000001">
    <property type="protein sequence ID" value="KGM50452.1"/>
    <property type="molecule type" value="Genomic_DNA"/>
</dbReference>
<dbReference type="OrthoDB" id="9795647at2"/>
<dbReference type="PRINTS" id="PR00081">
    <property type="entry name" value="GDHRDH"/>
</dbReference>
<sequence>MDINGIGAIVTGAGSGLGAATARHLASLGAKVGVADFNGEAADAVAAEIGGVALHVNVADEAQVEAAFDKFVEFNGEAPRVVVNCAGIGTAGRVVNREGKLAIDAFRRTLDVNLIGTFIMLSYGLKGMQGLEPANDEGERGVIINTASVAFQDGQIGQAAYAASKGGVASLSLPVAREAARSGVRVVAIAPGMFQTAMVDGLPEEIQKGIAATIPFPSKFGDPEDYAAMAEHIIRNKMLNGSYIRLDGAVRLPPK</sequence>
<dbReference type="SUPFAM" id="SSF51735">
    <property type="entry name" value="NAD(P)-binding Rossmann-fold domains"/>
    <property type="match status" value="1"/>
</dbReference>
<dbReference type="InterPro" id="IPR002347">
    <property type="entry name" value="SDR_fam"/>
</dbReference>
<keyword evidence="4" id="KW-1185">Reference proteome</keyword>
<proteinExistence type="inferred from homology"/>
<dbReference type="InterPro" id="IPR020904">
    <property type="entry name" value="Sc_DH/Rdtase_CS"/>
</dbReference>
<comment type="caution">
    <text evidence="3">The sequence shown here is derived from an EMBL/GenBank/DDBJ whole genome shotgun (WGS) entry which is preliminary data.</text>
</comment>
<dbReference type="InterPro" id="IPR036291">
    <property type="entry name" value="NAD(P)-bd_dom_sf"/>
</dbReference>
<accession>A0A0A0EMN6</accession>